<keyword evidence="1" id="KW-0812">Transmembrane</keyword>
<gene>
    <name evidence="3" type="ORF">DCCM_0508</name>
</gene>
<dbReference type="OrthoDB" id="9805474at2"/>
<dbReference type="PROSITE" id="PS50887">
    <property type="entry name" value="GGDEF"/>
    <property type="match status" value="1"/>
</dbReference>
<feature type="transmembrane region" description="Helical" evidence="1">
    <location>
        <begin position="192"/>
        <end position="209"/>
    </location>
</feature>
<accession>A0A2L2X8R7</accession>
<keyword evidence="1" id="KW-0472">Membrane</keyword>
<dbReference type="GO" id="GO:1902201">
    <property type="term" value="P:negative regulation of bacterial-type flagellum-dependent cell motility"/>
    <property type="evidence" value="ECO:0007669"/>
    <property type="project" value="TreeGrafter"/>
</dbReference>
<protein>
    <submittedName>
        <fullName evidence="3">GGDEF domain protein</fullName>
    </submittedName>
</protein>
<dbReference type="PANTHER" id="PTHR45138:SF9">
    <property type="entry name" value="DIGUANYLATE CYCLASE DGCM-RELATED"/>
    <property type="match status" value="1"/>
</dbReference>
<evidence type="ECO:0000313" key="3">
    <source>
        <dbReference type="EMBL" id="GBF32314.1"/>
    </source>
</evidence>
<dbReference type="Gene3D" id="3.30.70.270">
    <property type="match status" value="1"/>
</dbReference>
<dbReference type="Proteomes" id="UP000239549">
    <property type="component" value="Unassembled WGS sequence"/>
</dbReference>
<comment type="caution">
    <text evidence="3">The sequence shown here is derived from an EMBL/GenBank/DDBJ whole genome shotgun (WGS) entry which is preliminary data.</text>
</comment>
<feature type="transmembrane region" description="Helical" evidence="1">
    <location>
        <begin position="123"/>
        <end position="140"/>
    </location>
</feature>
<dbReference type="GO" id="GO:0043709">
    <property type="term" value="P:cell adhesion involved in single-species biofilm formation"/>
    <property type="evidence" value="ECO:0007669"/>
    <property type="project" value="TreeGrafter"/>
</dbReference>
<keyword evidence="4" id="KW-1185">Reference proteome</keyword>
<dbReference type="InterPro" id="IPR043128">
    <property type="entry name" value="Rev_trsase/Diguanyl_cyclase"/>
</dbReference>
<dbReference type="InterPro" id="IPR050469">
    <property type="entry name" value="Diguanylate_Cyclase"/>
</dbReference>
<dbReference type="SUPFAM" id="SSF55073">
    <property type="entry name" value="Nucleotide cyclase"/>
    <property type="match status" value="1"/>
</dbReference>
<organism evidence="3 4">
    <name type="scientific">Desulfocucumis palustris</name>
    <dbReference type="NCBI Taxonomy" id="1898651"/>
    <lineage>
        <taxon>Bacteria</taxon>
        <taxon>Bacillati</taxon>
        <taxon>Bacillota</taxon>
        <taxon>Clostridia</taxon>
        <taxon>Eubacteriales</taxon>
        <taxon>Desulfocucumaceae</taxon>
        <taxon>Desulfocucumis</taxon>
    </lineage>
</organism>
<name>A0A2L2X8R7_9FIRM</name>
<evidence type="ECO:0000313" key="4">
    <source>
        <dbReference type="Proteomes" id="UP000239549"/>
    </source>
</evidence>
<dbReference type="GO" id="GO:0005886">
    <property type="term" value="C:plasma membrane"/>
    <property type="evidence" value="ECO:0007669"/>
    <property type="project" value="TreeGrafter"/>
</dbReference>
<feature type="transmembrane region" description="Helical" evidence="1">
    <location>
        <begin position="93"/>
        <end position="111"/>
    </location>
</feature>
<dbReference type="SMART" id="SM00267">
    <property type="entry name" value="GGDEF"/>
    <property type="match status" value="1"/>
</dbReference>
<feature type="domain" description="GGDEF" evidence="2">
    <location>
        <begin position="262"/>
        <end position="410"/>
    </location>
</feature>
<proteinExistence type="predicted"/>
<feature type="transmembrane region" description="Helical" evidence="1">
    <location>
        <begin position="62"/>
        <end position="78"/>
    </location>
</feature>
<dbReference type="CDD" id="cd01949">
    <property type="entry name" value="GGDEF"/>
    <property type="match status" value="1"/>
</dbReference>
<feature type="transmembrane region" description="Helical" evidence="1">
    <location>
        <begin position="168"/>
        <end position="185"/>
    </location>
</feature>
<dbReference type="Pfam" id="PF00990">
    <property type="entry name" value="GGDEF"/>
    <property type="match status" value="2"/>
</dbReference>
<sequence>MSPAMNRKITALALPLGITALAWVLFFKWETAAASFIAKVDYSAYIIFLIGFLVSYRFNRSGIFYTLTVLMLCRLWTVNRPAASGGAIDPDTIYNSICFLIPLNIVLFSLLRERGILTSGGRGRAGIILLQVLFVVAAALPGGEDIAGLLAKNVFPPGFTGAHPVPQPALPVFLLSFAALVYGHLSGRFFSMANYYAGVLPAIFAALYYRDHQPAGPVFFSASGIILLVALLQDSYSKAYLDELTGLPGRRALKEELLKLGGTYAIAMLDIDFFKKFNDTHGHHVGDQVLKLVGSIIKDVGGGGKAYRYGGEEFTIIFPGKKTGEAIPYLEKLRETIAKRPFILRGKDRPAKKPDEVKPGGKPAKKLHITVSIGVSEKSEKHKTADEVVKAADTSLYKAKKNGRNRVEAL</sequence>
<dbReference type="RefSeq" id="WP_104370869.1">
    <property type="nucleotide sequence ID" value="NZ_BFAV01000025.1"/>
</dbReference>
<dbReference type="InterPro" id="IPR029787">
    <property type="entry name" value="Nucleotide_cyclase"/>
</dbReference>
<feature type="transmembrane region" description="Helical" evidence="1">
    <location>
        <begin position="215"/>
        <end position="232"/>
    </location>
</feature>
<dbReference type="AlphaFoldDB" id="A0A2L2X8R7"/>
<evidence type="ECO:0000259" key="2">
    <source>
        <dbReference type="PROSITE" id="PS50887"/>
    </source>
</evidence>
<reference evidence="4" key="1">
    <citation type="submission" date="2018-02" db="EMBL/GenBank/DDBJ databases">
        <title>Genome sequence of Desulfocucumis palustris strain NAW-5.</title>
        <authorList>
            <person name="Watanabe M."/>
            <person name="Kojima H."/>
            <person name="Fukui M."/>
        </authorList>
    </citation>
    <scope>NUCLEOTIDE SEQUENCE [LARGE SCALE GENOMIC DNA]</scope>
    <source>
        <strain evidence="4">NAW-5</strain>
    </source>
</reference>
<dbReference type="GO" id="GO:0052621">
    <property type="term" value="F:diguanylate cyclase activity"/>
    <property type="evidence" value="ECO:0007669"/>
    <property type="project" value="TreeGrafter"/>
</dbReference>
<dbReference type="NCBIfam" id="TIGR00254">
    <property type="entry name" value="GGDEF"/>
    <property type="match status" value="1"/>
</dbReference>
<evidence type="ECO:0000256" key="1">
    <source>
        <dbReference type="SAM" id="Phobius"/>
    </source>
</evidence>
<dbReference type="InterPro" id="IPR000160">
    <property type="entry name" value="GGDEF_dom"/>
</dbReference>
<feature type="transmembrane region" description="Helical" evidence="1">
    <location>
        <begin position="32"/>
        <end position="55"/>
    </location>
</feature>
<dbReference type="EMBL" id="BFAV01000025">
    <property type="protein sequence ID" value="GBF32314.1"/>
    <property type="molecule type" value="Genomic_DNA"/>
</dbReference>
<keyword evidence="1" id="KW-1133">Transmembrane helix</keyword>
<dbReference type="PANTHER" id="PTHR45138">
    <property type="entry name" value="REGULATORY COMPONENTS OF SENSORY TRANSDUCTION SYSTEM"/>
    <property type="match status" value="1"/>
</dbReference>